<dbReference type="OrthoDB" id="3218228at2"/>
<feature type="domain" description="DNA primase/polymerase bifunctional N-terminal" evidence="2">
    <location>
        <begin position="15"/>
        <end position="186"/>
    </location>
</feature>
<feature type="compositionally biased region" description="Basic and acidic residues" evidence="1">
    <location>
        <begin position="1"/>
        <end position="10"/>
    </location>
</feature>
<reference evidence="4" key="1">
    <citation type="journal article" date="2016" name="Genome Announc.">
        <title>Draft Genome Sequences of Five Rapidly Growing Mycobacterium Species, M. thermoresistibile, M. fortuitum subsp. acetamidolyticum, M. canariasense, M. brisbanense, and M. novocastrense.</title>
        <authorList>
            <person name="Katahira K."/>
            <person name="Ogura Y."/>
            <person name="Gotoh Y."/>
            <person name="Hayashi T."/>
        </authorList>
    </citation>
    <scope>NUCLEOTIDE SEQUENCE [LARGE SCALE GENOMIC DNA]</scope>
    <source>
        <strain evidence="4">JCM15654</strain>
    </source>
</reference>
<sequence length="835" mass="91417">MVAHDGERGPFRSANQQYRQRGWLGTIPLPKGKKHPPPKGWTGRNAQHPSDEQISEWCETGRFDKHDVGNIALHLGPTPDGKHEVIGIDVDDYGDKHGGKELEELEAKNGPLPATYISTSRALPSGIRFYRVPVGYAFIGKAANGIDIIQRAHRYAVVWPSWNPDSQARYGWLDADGREIAAPEGLPNVGRLPILSPHSPKTRKWFDYLTRGGVKDQGQPMDMDSTNDEIKDWALATLPGGEDTPPCKRMQKALGKWLSRITDEESTHDKITGAQWELVNLAVEGHAGWYVACTAAGNTSAHNTIQVRGKRGISELRGELGRGLWGALRSAKGTLDEGHALPPRCLCGDEDAQRLIKEAFAEGGAWRLGVSRPWEDFGQEEFWSVRPELARLREFAQARGAGPWSTLGAVLARAIATIPPNVVLPPTIGGEASVNLFVALVAESGWGKGASETAAKAFLDTAVDPFEATLGSGEGLLKQYAYKRRVKGQEPEQVNLRNAVAFTAPEIDTVAALSGRSGSTLMPELRKAWMGERLGFGWSDTEKAVALMAHRYRMTMIVGVQPGCGGTLLKDADGGTPQRFVWLSTADPNAPEEDDRPEEPLPLRLPAWPVASEPDEGVSEDEDASESVEESGGVRLKFANVKDGYELDKPVPRHRFHVLGIPPGVAVAIRAEQRAKLRGESTISALDSHAMLARLKIAVGFMWLNGRTDKVNEEDWALAGTVLAVSNATRDKVRSALNLNTTKAAEAAGRRDAEREVVKEDLLRDKKIARIIERIRTKLRADNNQGKAKLKRQFGPDKDFFDEALTRLVDVGDVDLKPIEYNGRPGHAVCLKEGR</sequence>
<keyword evidence="4" id="KW-1185">Reference proteome</keyword>
<dbReference type="RefSeq" id="WP_062829763.1">
    <property type="nucleotide sequence ID" value="NZ_BCSX01000028.1"/>
</dbReference>
<evidence type="ECO:0000313" key="3">
    <source>
        <dbReference type="EMBL" id="GAS89379.1"/>
    </source>
</evidence>
<evidence type="ECO:0000313" key="4">
    <source>
        <dbReference type="Proteomes" id="UP000069620"/>
    </source>
</evidence>
<dbReference type="InterPro" id="IPR015330">
    <property type="entry name" value="DNA_primase/pol_bifunc_N"/>
</dbReference>
<evidence type="ECO:0000256" key="1">
    <source>
        <dbReference type="SAM" id="MobiDB-lite"/>
    </source>
</evidence>
<gene>
    <name evidence="3" type="ORF">RMCB_3475</name>
</gene>
<dbReference type="AlphaFoldDB" id="A0A100W0H7"/>
<accession>A0A100W0H7</accession>
<dbReference type="EMBL" id="BCSX01000028">
    <property type="protein sequence ID" value="GAS89379.1"/>
    <property type="molecule type" value="Genomic_DNA"/>
</dbReference>
<evidence type="ECO:0000259" key="2">
    <source>
        <dbReference type="SMART" id="SM00943"/>
    </source>
</evidence>
<comment type="caution">
    <text evidence="3">The sequence shown here is derived from an EMBL/GenBank/DDBJ whole genome shotgun (WGS) entry which is preliminary data.</text>
</comment>
<organism evidence="3 4">
    <name type="scientific">Mycolicibacterium brisbanense</name>
    <dbReference type="NCBI Taxonomy" id="146020"/>
    <lineage>
        <taxon>Bacteria</taxon>
        <taxon>Bacillati</taxon>
        <taxon>Actinomycetota</taxon>
        <taxon>Actinomycetes</taxon>
        <taxon>Mycobacteriales</taxon>
        <taxon>Mycobacteriaceae</taxon>
        <taxon>Mycolicibacterium</taxon>
    </lineage>
</organism>
<name>A0A100W0H7_9MYCO</name>
<dbReference type="Pfam" id="PF09250">
    <property type="entry name" value="Prim-Pol"/>
    <property type="match status" value="1"/>
</dbReference>
<dbReference type="Proteomes" id="UP000069620">
    <property type="component" value="Unassembled WGS sequence"/>
</dbReference>
<feature type="compositionally biased region" description="Acidic residues" evidence="1">
    <location>
        <begin position="613"/>
        <end position="629"/>
    </location>
</feature>
<dbReference type="SUPFAM" id="SSF56747">
    <property type="entry name" value="Prim-pol domain"/>
    <property type="match status" value="1"/>
</dbReference>
<dbReference type="STRING" id="146020.RMCB_3475"/>
<reference evidence="4" key="2">
    <citation type="submission" date="2016-02" db="EMBL/GenBank/DDBJ databases">
        <title>Draft genome sequence of five rapidly growing Mycobacterium species.</title>
        <authorList>
            <person name="Katahira K."/>
            <person name="Gotou Y."/>
            <person name="Iida K."/>
            <person name="Ogura Y."/>
            <person name="Hayashi T."/>
        </authorList>
    </citation>
    <scope>NUCLEOTIDE SEQUENCE [LARGE SCALE GENOMIC DNA]</scope>
    <source>
        <strain evidence="4">JCM15654</strain>
    </source>
</reference>
<feature type="region of interest" description="Disordered" evidence="1">
    <location>
        <begin position="1"/>
        <end position="49"/>
    </location>
</feature>
<protein>
    <recommendedName>
        <fullName evidence="2">DNA primase/polymerase bifunctional N-terminal domain-containing protein</fullName>
    </recommendedName>
</protein>
<feature type="region of interest" description="Disordered" evidence="1">
    <location>
        <begin position="587"/>
        <end position="631"/>
    </location>
</feature>
<proteinExistence type="predicted"/>
<dbReference type="SMART" id="SM00943">
    <property type="entry name" value="Prim-Pol"/>
    <property type="match status" value="1"/>
</dbReference>